<evidence type="ECO:0000313" key="2">
    <source>
        <dbReference type="Proteomes" id="UP000824469"/>
    </source>
</evidence>
<dbReference type="EMBL" id="JAHRHJ020000005">
    <property type="protein sequence ID" value="KAH9315348.1"/>
    <property type="molecule type" value="Genomic_DNA"/>
</dbReference>
<protein>
    <submittedName>
        <fullName evidence="1">Uncharacterized protein</fullName>
    </submittedName>
</protein>
<evidence type="ECO:0000313" key="1">
    <source>
        <dbReference type="EMBL" id="KAH9315348.1"/>
    </source>
</evidence>
<keyword evidence="2" id="KW-1185">Reference proteome</keyword>
<accession>A0AA38L851</accession>
<sequence length="221" mass="24643">DKLTKQEENVLQKCKEKAVGDFMTGALLALGVTWAVTPRLTLGNRLTTSGAAAVLSGILGFDKALNSCLDHALSLEGSRLQKELATILLTKHSNNPWRMRLVNKHYYLEKVFDDSNMDVPLSRWRRRTVSGDAWSVQRTNDVNDGKGIMENLQRDTDTAVSGSNHVEDLLADPLEFIFGHPKRSEDVCPDYGSTPHGRHRRAVRRRKISTATAMTNNKDTA</sequence>
<dbReference type="PANTHER" id="PTHR35986">
    <property type="entry name" value="EXPRESSED PROTEIN"/>
    <property type="match status" value="1"/>
</dbReference>
<name>A0AA38L851_TAXCH</name>
<dbReference type="Proteomes" id="UP000824469">
    <property type="component" value="Unassembled WGS sequence"/>
</dbReference>
<comment type="caution">
    <text evidence="1">The sequence shown here is derived from an EMBL/GenBank/DDBJ whole genome shotgun (WGS) entry which is preliminary data.</text>
</comment>
<gene>
    <name evidence="1" type="ORF">KI387_023975</name>
</gene>
<dbReference type="PANTHER" id="PTHR35986:SF1">
    <property type="entry name" value="OS10G0430800 PROTEIN"/>
    <property type="match status" value="1"/>
</dbReference>
<feature type="non-terminal residue" evidence="1">
    <location>
        <position position="1"/>
    </location>
</feature>
<dbReference type="AlphaFoldDB" id="A0AA38L851"/>
<organism evidence="1 2">
    <name type="scientific">Taxus chinensis</name>
    <name type="common">Chinese yew</name>
    <name type="synonym">Taxus wallichiana var. chinensis</name>
    <dbReference type="NCBI Taxonomy" id="29808"/>
    <lineage>
        <taxon>Eukaryota</taxon>
        <taxon>Viridiplantae</taxon>
        <taxon>Streptophyta</taxon>
        <taxon>Embryophyta</taxon>
        <taxon>Tracheophyta</taxon>
        <taxon>Spermatophyta</taxon>
        <taxon>Pinopsida</taxon>
        <taxon>Pinidae</taxon>
        <taxon>Conifers II</taxon>
        <taxon>Cupressales</taxon>
        <taxon>Taxaceae</taxon>
        <taxon>Taxus</taxon>
    </lineage>
</organism>
<dbReference type="OMA" id="NPWRMQL"/>
<proteinExistence type="predicted"/>
<reference evidence="1 2" key="1">
    <citation type="journal article" date="2021" name="Nat. Plants">
        <title>The Taxus genome provides insights into paclitaxel biosynthesis.</title>
        <authorList>
            <person name="Xiong X."/>
            <person name="Gou J."/>
            <person name="Liao Q."/>
            <person name="Li Y."/>
            <person name="Zhou Q."/>
            <person name="Bi G."/>
            <person name="Li C."/>
            <person name="Du R."/>
            <person name="Wang X."/>
            <person name="Sun T."/>
            <person name="Guo L."/>
            <person name="Liang H."/>
            <person name="Lu P."/>
            <person name="Wu Y."/>
            <person name="Zhang Z."/>
            <person name="Ro D.K."/>
            <person name="Shang Y."/>
            <person name="Huang S."/>
            <person name="Yan J."/>
        </authorList>
    </citation>
    <scope>NUCLEOTIDE SEQUENCE [LARGE SCALE GENOMIC DNA]</scope>
    <source>
        <strain evidence="1">Ta-2019</strain>
    </source>
</reference>